<gene>
    <name evidence="1" type="ORF">E2C01_034129</name>
</gene>
<evidence type="ECO:0000313" key="2">
    <source>
        <dbReference type="Proteomes" id="UP000324222"/>
    </source>
</evidence>
<keyword evidence="2" id="KW-1185">Reference proteome</keyword>
<name>A0A5B7F627_PORTR</name>
<sequence length="53" mass="6176">MKSGVLRRLRQFFSPLQLLTLYKGLIRPCMEYSSQVWRGSTYTVLSHQLPSSD</sequence>
<reference evidence="1 2" key="1">
    <citation type="submission" date="2019-05" db="EMBL/GenBank/DDBJ databases">
        <title>Another draft genome of Portunus trituberculatus and its Hox gene families provides insights of decapod evolution.</title>
        <authorList>
            <person name="Jeong J.-H."/>
            <person name="Song I."/>
            <person name="Kim S."/>
            <person name="Choi T."/>
            <person name="Kim D."/>
            <person name="Ryu S."/>
            <person name="Kim W."/>
        </authorList>
    </citation>
    <scope>NUCLEOTIDE SEQUENCE [LARGE SCALE GENOMIC DNA]</scope>
    <source>
        <tissue evidence="1">Muscle</tissue>
    </source>
</reference>
<organism evidence="1 2">
    <name type="scientific">Portunus trituberculatus</name>
    <name type="common">Swimming crab</name>
    <name type="synonym">Neptunus trituberculatus</name>
    <dbReference type="NCBI Taxonomy" id="210409"/>
    <lineage>
        <taxon>Eukaryota</taxon>
        <taxon>Metazoa</taxon>
        <taxon>Ecdysozoa</taxon>
        <taxon>Arthropoda</taxon>
        <taxon>Crustacea</taxon>
        <taxon>Multicrustacea</taxon>
        <taxon>Malacostraca</taxon>
        <taxon>Eumalacostraca</taxon>
        <taxon>Eucarida</taxon>
        <taxon>Decapoda</taxon>
        <taxon>Pleocyemata</taxon>
        <taxon>Brachyura</taxon>
        <taxon>Eubrachyura</taxon>
        <taxon>Portunoidea</taxon>
        <taxon>Portunidae</taxon>
        <taxon>Portuninae</taxon>
        <taxon>Portunus</taxon>
    </lineage>
</organism>
<protein>
    <submittedName>
        <fullName evidence="1">Uncharacterized protein</fullName>
    </submittedName>
</protein>
<proteinExistence type="predicted"/>
<comment type="caution">
    <text evidence="1">The sequence shown here is derived from an EMBL/GenBank/DDBJ whole genome shotgun (WGS) entry which is preliminary data.</text>
</comment>
<dbReference type="AlphaFoldDB" id="A0A5B7F627"/>
<dbReference type="Proteomes" id="UP000324222">
    <property type="component" value="Unassembled WGS sequence"/>
</dbReference>
<accession>A0A5B7F627</accession>
<dbReference type="EMBL" id="VSRR010004734">
    <property type="protein sequence ID" value="MPC40568.1"/>
    <property type="molecule type" value="Genomic_DNA"/>
</dbReference>
<evidence type="ECO:0000313" key="1">
    <source>
        <dbReference type="EMBL" id="MPC40568.1"/>
    </source>
</evidence>